<evidence type="ECO:0000313" key="2">
    <source>
        <dbReference type="Proteomes" id="UP000503129"/>
    </source>
</evidence>
<evidence type="ECO:0000313" key="1">
    <source>
        <dbReference type="EMBL" id="QDL12070.1"/>
    </source>
</evidence>
<dbReference type="AlphaFoldDB" id="A0A856MPP0"/>
<accession>A0A856MPP0</accession>
<protein>
    <submittedName>
        <fullName evidence="1">Glycosyl transferase</fullName>
    </submittedName>
</protein>
<dbReference type="SUPFAM" id="SSF53756">
    <property type="entry name" value="UDP-Glycosyltransferase/glycogen phosphorylase"/>
    <property type="match status" value="1"/>
</dbReference>
<dbReference type="PANTHER" id="PTHR12526">
    <property type="entry name" value="GLYCOSYLTRANSFERASE"/>
    <property type="match status" value="1"/>
</dbReference>
<gene>
    <name evidence="1" type="ORF">DP114_02560</name>
</gene>
<dbReference type="Proteomes" id="UP000503129">
    <property type="component" value="Chromosome"/>
</dbReference>
<organism evidence="1 2">
    <name type="scientific">Brasilonema sennae CENA114</name>
    <dbReference type="NCBI Taxonomy" id="415709"/>
    <lineage>
        <taxon>Bacteria</taxon>
        <taxon>Bacillati</taxon>
        <taxon>Cyanobacteriota</taxon>
        <taxon>Cyanophyceae</taxon>
        <taxon>Nostocales</taxon>
        <taxon>Scytonemataceae</taxon>
        <taxon>Brasilonema</taxon>
        <taxon>Bromeliae group (in: Brasilonema)</taxon>
    </lineage>
</organism>
<reference evidence="1 2" key="1">
    <citation type="submission" date="2018-06" db="EMBL/GenBank/DDBJ databases">
        <title>Comparative genomics of Brasilonema spp. strains.</title>
        <authorList>
            <person name="Alvarenga D.O."/>
            <person name="Fiore M.F."/>
            <person name="Varani A.M."/>
        </authorList>
    </citation>
    <scope>NUCLEOTIDE SEQUENCE [LARGE SCALE GENOMIC DNA]</scope>
    <source>
        <strain evidence="1 2">CENA114</strain>
    </source>
</reference>
<keyword evidence="1" id="KW-0808">Transferase</keyword>
<dbReference type="GO" id="GO:0016757">
    <property type="term" value="F:glycosyltransferase activity"/>
    <property type="evidence" value="ECO:0007669"/>
    <property type="project" value="TreeGrafter"/>
</dbReference>
<dbReference type="KEGG" id="bsen:DP114_02560"/>
<proteinExistence type="predicted"/>
<dbReference type="Pfam" id="PF13692">
    <property type="entry name" value="Glyco_trans_1_4"/>
    <property type="match status" value="1"/>
</dbReference>
<dbReference type="CDD" id="cd03801">
    <property type="entry name" value="GT4_PimA-like"/>
    <property type="match status" value="1"/>
</dbReference>
<keyword evidence="2" id="KW-1185">Reference proteome</keyword>
<dbReference type="Gene3D" id="3.40.50.2000">
    <property type="entry name" value="Glycogen Phosphorylase B"/>
    <property type="match status" value="2"/>
</dbReference>
<name>A0A856MPP0_9CYAN</name>
<sequence length="369" mass="41164">MKYHIALCPSCDLEAIARNAQAGKNPRHAIWDLTQLLGATIHQPAGEPVLPIDKMRARIIGRPEHWALARKLSSQLQEDDVIYCTGEVIGFPIAALCGARHKRPKIIVFVHNSNRPRTSLALNLFQLADRIDLFVTHNANQAEFLSHYLHLNQNRVCLLPSVCTDLSFFTPGSVSPNKSRPIIGSGGLEKRDYATLADATKDLDVDVKICAFSPSTRAPRGAFPKVTPSNMSFRFYEWCELLQLYRDSDIVVLSLLENNFNAGLTTVFEAMACRRPVIITRSPGMISDLIDSGVAIGVNPHDPIGLKRAIQDLLNNPQKAEMLAHRGYELVHNQHNHDKYVQVLGTTFLSKFGDRKNFSGSLREIEHSK</sequence>
<dbReference type="EMBL" id="CP030118">
    <property type="protein sequence ID" value="QDL12070.1"/>
    <property type="molecule type" value="Genomic_DNA"/>
</dbReference>
<dbReference type="PANTHER" id="PTHR12526:SF590">
    <property type="entry name" value="ALPHA-MALTOSE-1-PHOSPHATE SYNTHASE"/>
    <property type="match status" value="1"/>
</dbReference>